<sequence length="552" mass="61931">MSQLATGSDLSKSRFQAWNSGVSCTILFNRQVRYIYLLYIVRAKSSTNSPGKLGHFSTLQHRFCDFYHLQIYPLPLLNMEESPISPAFRALLDNDRYHNHRLGYWLPKDRKVIVAWVKQLMSRVRNSPKAPLDPTLVALQELVSNDAILQPLSENMFTEVPNIPPYNEDPEGNQELRSFEEMLNAFNTLLTQGPAWNDIANKVGLIGCPFNAILDWPMATASGYMFFLYPSVNERLKAMLVQWEKFLTSPASTAVLPSWLSEPNGGLKFLLTMGNMDGLKPATTYTFPQLYVCPNPNDPTTYGFQNWDLFFTRDFQPNIRPLEGEGDDSVIVHACESAPLQYPVTNVQMSDNFMGKNQRYSLQDMMDQHPLASRFVGGTVYQAFLSCLSYHQWHAPVSGTIRDTVLVAGTYYSQNIYQTFFGHWPSQPDPAGPTWSQPYIASVAARGLIFLEADNPDIGLICFIAIGMTDTSGCEIIVKPGQHVKKGEKMGMFHFGGSSYCLVFGPQAKLIWSGIPPRDAPEWPKSFSDPDEMPNFNVCSVLANVGLGDAKC</sequence>
<protein>
    <submittedName>
        <fullName evidence="4">Phosphatidylserine decarboxylase proenzyme 2</fullName>
    </submittedName>
</protein>
<dbReference type="PANTHER" id="PTHR10067">
    <property type="entry name" value="PHOSPHATIDYLSERINE DECARBOXYLASE"/>
    <property type="match status" value="1"/>
</dbReference>
<dbReference type="Pfam" id="PF12588">
    <property type="entry name" value="PSDC"/>
    <property type="match status" value="1"/>
</dbReference>
<accession>A0ABY6SH80</accession>
<evidence type="ECO:0000256" key="2">
    <source>
        <dbReference type="ARBA" id="ARBA00023239"/>
    </source>
</evidence>
<keyword evidence="2" id="KW-0456">Lyase</keyword>
<dbReference type="InterPro" id="IPR022237">
    <property type="entry name" value="PsiD-like"/>
</dbReference>
<evidence type="ECO:0000259" key="3">
    <source>
        <dbReference type="Pfam" id="PF12588"/>
    </source>
</evidence>
<evidence type="ECO:0000313" key="5">
    <source>
        <dbReference type="Proteomes" id="UP000280685"/>
    </source>
</evidence>
<keyword evidence="5" id="KW-1185">Reference proteome</keyword>
<gene>
    <name evidence="4" type="ORF">PODCO_606444</name>
</gene>
<feature type="domain" description="L-tryptophan decarboxylase PsiD-like" evidence="3">
    <location>
        <begin position="134"/>
        <end position="261"/>
    </location>
</feature>
<dbReference type="Pfam" id="PF02666">
    <property type="entry name" value="PS_Dcarbxylase"/>
    <property type="match status" value="1"/>
</dbReference>
<dbReference type="Proteomes" id="UP000280685">
    <property type="component" value="Chromosome 6"/>
</dbReference>
<dbReference type="PANTHER" id="PTHR10067:SF9">
    <property type="entry name" value="PHOSPHATIDYLSERINE DECARBOXYLASE FAMILY PROTEIN (AFU_ORTHOLOGUE AFUA_7G01730)"/>
    <property type="match status" value="1"/>
</dbReference>
<dbReference type="InterPro" id="IPR003817">
    <property type="entry name" value="PS_Dcarbxylase"/>
</dbReference>
<evidence type="ECO:0000313" key="4">
    <source>
        <dbReference type="EMBL" id="VBB84308.1"/>
    </source>
</evidence>
<reference evidence="4" key="1">
    <citation type="submission" date="2018-02" db="EMBL/GenBank/DDBJ databases">
        <authorList>
            <person name="Silar P."/>
        </authorList>
    </citation>
    <scope>NUCLEOTIDE SEQUENCE [LARGE SCALE GENOMIC DNA]</scope>
    <source>
        <strain evidence="4">T</strain>
    </source>
</reference>
<keyword evidence="1" id="KW-0210">Decarboxylase</keyword>
<organism evidence="4 5">
    <name type="scientific">Podospora comata</name>
    <dbReference type="NCBI Taxonomy" id="48703"/>
    <lineage>
        <taxon>Eukaryota</taxon>
        <taxon>Fungi</taxon>
        <taxon>Dikarya</taxon>
        <taxon>Ascomycota</taxon>
        <taxon>Pezizomycotina</taxon>
        <taxon>Sordariomycetes</taxon>
        <taxon>Sordariomycetidae</taxon>
        <taxon>Sordariales</taxon>
        <taxon>Podosporaceae</taxon>
        <taxon>Podospora</taxon>
    </lineage>
</organism>
<proteinExistence type="predicted"/>
<name>A0ABY6SH80_PODCO</name>
<dbReference type="EMBL" id="LR026969">
    <property type="protein sequence ID" value="VBB84308.1"/>
    <property type="molecule type" value="Genomic_DNA"/>
</dbReference>
<evidence type="ECO:0000256" key="1">
    <source>
        <dbReference type="ARBA" id="ARBA00022793"/>
    </source>
</evidence>